<dbReference type="AlphaFoldDB" id="X0DPP7"/>
<organism evidence="1 2">
    <name type="scientific">Fusarium oxysporum f. sp. raphani 54005</name>
    <dbReference type="NCBI Taxonomy" id="1089458"/>
    <lineage>
        <taxon>Eukaryota</taxon>
        <taxon>Fungi</taxon>
        <taxon>Dikarya</taxon>
        <taxon>Ascomycota</taxon>
        <taxon>Pezizomycotina</taxon>
        <taxon>Sordariomycetes</taxon>
        <taxon>Hypocreomycetidae</taxon>
        <taxon>Hypocreales</taxon>
        <taxon>Nectriaceae</taxon>
        <taxon>Fusarium</taxon>
        <taxon>Fusarium oxysporum species complex</taxon>
    </lineage>
</organism>
<name>X0DPP7_FUSOX</name>
<dbReference type="EMBL" id="JH658365">
    <property type="protein sequence ID" value="EXK96272.1"/>
    <property type="molecule type" value="Genomic_DNA"/>
</dbReference>
<reference evidence="1 2" key="1">
    <citation type="submission" date="2011-11" db="EMBL/GenBank/DDBJ databases">
        <title>The Genome Sequence of Fusarium oxysporum PHW815.</title>
        <authorList>
            <consortium name="The Broad Institute Genome Sequencing Platform"/>
            <person name="Ma L.-J."/>
            <person name="Gale L.R."/>
            <person name="Schwartz D.C."/>
            <person name="Zhou S."/>
            <person name="Corby-Kistler H."/>
            <person name="Young S.K."/>
            <person name="Zeng Q."/>
            <person name="Gargeya S."/>
            <person name="Fitzgerald M."/>
            <person name="Haas B."/>
            <person name="Abouelleil A."/>
            <person name="Alvarado L."/>
            <person name="Arachchi H.M."/>
            <person name="Berlin A."/>
            <person name="Brown A."/>
            <person name="Chapman S.B."/>
            <person name="Chen Z."/>
            <person name="Dunbar C."/>
            <person name="Freedman E."/>
            <person name="Gearin G."/>
            <person name="Goldberg J."/>
            <person name="Griggs A."/>
            <person name="Gujja S."/>
            <person name="Heiman D."/>
            <person name="Howarth C."/>
            <person name="Larson L."/>
            <person name="Lui A."/>
            <person name="MacDonald P.J.P."/>
            <person name="Montmayeur A."/>
            <person name="Murphy C."/>
            <person name="Neiman D."/>
            <person name="Pearson M."/>
            <person name="Priest M."/>
            <person name="Roberts A."/>
            <person name="Saif S."/>
            <person name="Shea T."/>
            <person name="Shenoy N."/>
            <person name="Sisk P."/>
            <person name="Stolte C."/>
            <person name="Sykes S."/>
            <person name="Wortman J."/>
            <person name="Nusbaum C."/>
            <person name="Birren B."/>
        </authorList>
    </citation>
    <scope>NUCLEOTIDE SEQUENCE [LARGE SCALE GENOMIC DNA]</scope>
    <source>
        <strain evidence="1 2">54005</strain>
    </source>
</reference>
<sequence>MYTLKLDVMDGGMEGWQNTPKPTPPAPSSFVLHAHAHIQAKVKAKFNTTPTPTHALEATMVAMIPLHPLSHPSVISTGIPCTTMHVLCSALSLSLFPARFVRCFRPLGGYCYARQLQYLGMAEDIEPRALTA</sequence>
<keyword evidence="2" id="KW-1185">Reference proteome</keyword>
<proteinExistence type="predicted"/>
<protein>
    <submittedName>
        <fullName evidence="1">Uncharacterized protein</fullName>
    </submittedName>
</protein>
<gene>
    <name evidence="1" type="ORF">FOQG_03368</name>
</gene>
<evidence type="ECO:0000313" key="2">
    <source>
        <dbReference type="Proteomes" id="UP000030663"/>
    </source>
</evidence>
<dbReference type="HOGENOM" id="CLU_1917147_0_0_1"/>
<evidence type="ECO:0000313" key="1">
    <source>
        <dbReference type="EMBL" id="EXK96272.1"/>
    </source>
</evidence>
<dbReference type="Proteomes" id="UP000030663">
    <property type="component" value="Unassembled WGS sequence"/>
</dbReference>
<accession>X0DPP7</accession>